<dbReference type="InterPro" id="IPR000847">
    <property type="entry name" value="LysR_HTH_N"/>
</dbReference>
<keyword evidence="5" id="KW-0804">Transcription</keyword>
<feature type="region of interest" description="Disordered" evidence="6">
    <location>
        <begin position="311"/>
        <end position="334"/>
    </location>
</feature>
<organism evidence="8 9">
    <name type="scientific">Thalassospira aquimaris</name>
    <dbReference type="NCBI Taxonomy" id="3037796"/>
    <lineage>
        <taxon>Bacteria</taxon>
        <taxon>Pseudomonadati</taxon>
        <taxon>Pseudomonadota</taxon>
        <taxon>Alphaproteobacteria</taxon>
        <taxon>Rhodospirillales</taxon>
        <taxon>Thalassospiraceae</taxon>
        <taxon>Thalassospira</taxon>
    </lineage>
</organism>
<dbReference type="EMBL" id="JARSBO010000001">
    <property type="protein sequence ID" value="MDG4717914.1"/>
    <property type="molecule type" value="Genomic_DNA"/>
</dbReference>
<dbReference type="PROSITE" id="PS50931">
    <property type="entry name" value="HTH_LYSR"/>
    <property type="match status" value="1"/>
</dbReference>
<evidence type="ECO:0000259" key="7">
    <source>
        <dbReference type="PROSITE" id="PS50931"/>
    </source>
</evidence>
<dbReference type="PRINTS" id="PR00039">
    <property type="entry name" value="HTHLYSR"/>
</dbReference>
<evidence type="ECO:0000313" key="8">
    <source>
        <dbReference type="EMBL" id="MDG4717914.1"/>
    </source>
</evidence>
<comment type="similarity">
    <text evidence="1">Belongs to the LysR transcriptional regulatory family.</text>
</comment>
<evidence type="ECO:0000256" key="1">
    <source>
        <dbReference type="ARBA" id="ARBA00009437"/>
    </source>
</evidence>
<evidence type="ECO:0000313" key="9">
    <source>
        <dbReference type="Proteomes" id="UP001529180"/>
    </source>
</evidence>
<keyword evidence="3" id="KW-0238">DNA-binding</keyword>
<dbReference type="InterPro" id="IPR036390">
    <property type="entry name" value="WH_DNA-bd_sf"/>
</dbReference>
<protein>
    <submittedName>
        <fullName evidence="8">LysR substrate-binding domain-containing protein</fullName>
    </submittedName>
</protein>
<dbReference type="Gene3D" id="3.40.190.290">
    <property type="match status" value="1"/>
</dbReference>
<dbReference type="InterPro" id="IPR036388">
    <property type="entry name" value="WH-like_DNA-bd_sf"/>
</dbReference>
<dbReference type="SUPFAM" id="SSF53850">
    <property type="entry name" value="Periplasmic binding protein-like II"/>
    <property type="match status" value="1"/>
</dbReference>
<evidence type="ECO:0000256" key="4">
    <source>
        <dbReference type="ARBA" id="ARBA00023159"/>
    </source>
</evidence>
<dbReference type="RefSeq" id="WP_114103863.1">
    <property type="nucleotide sequence ID" value="NZ_JARSBO010000001.1"/>
</dbReference>
<dbReference type="InterPro" id="IPR005119">
    <property type="entry name" value="LysR_subst-bd"/>
</dbReference>
<feature type="domain" description="HTH lysR-type" evidence="7">
    <location>
        <begin position="1"/>
        <end position="58"/>
    </location>
</feature>
<evidence type="ECO:0000256" key="6">
    <source>
        <dbReference type="SAM" id="MobiDB-lite"/>
    </source>
</evidence>
<evidence type="ECO:0000256" key="5">
    <source>
        <dbReference type="ARBA" id="ARBA00023163"/>
    </source>
</evidence>
<keyword evidence="9" id="KW-1185">Reference proteome</keyword>
<dbReference type="Pfam" id="PF03466">
    <property type="entry name" value="LysR_substrate"/>
    <property type="match status" value="1"/>
</dbReference>
<dbReference type="Pfam" id="PF00126">
    <property type="entry name" value="HTH_1"/>
    <property type="match status" value="1"/>
</dbReference>
<gene>
    <name evidence="8" type="ORF">P7680_02840</name>
</gene>
<dbReference type="PANTHER" id="PTHR30293:SF0">
    <property type="entry name" value="NITROGEN ASSIMILATION REGULATORY PROTEIN NAC"/>
    <property type="match status" value="1"/>
</dbReference>
<name>A0ABT6G820_9PROT</name>
<reference evidence="8 9" key="1">
    <citation type="submission" date="2023-03" db="EMBL/GenBank/DDBJ databases">
        <title>Strain FZY0004 represents a novel species in the genus Thalassospira isolated from seawater.</title>
        <authorList>
            <person name="Fu Z.-Y."/>
        </authorList>
    </citation>
    <scope>NUCLEOTIDE SEQUENCE [LARGE SCALE GENOMIC DNA]</scope>
    <source>
        <strain evidence="8 9">FZY0004</strain>
    </source>
</reference>
<keyword evidence="4" id="KW-0010">Activator</keyword>
<proteinExistence type="inferred from homology"/>
<comment type="caution">
    <text evidence="8">The sequence shown here is derived from an EMBL/GenBank/DDBJ whole genome shotgun (WGS) entry which is preliminary data.</text>
</comment>
<dbReference type="Proteomes" id="UP001529180">
    <property type="component" value="Unassembled WGS sequence"/>
</dbReference>
<evidence type="ECO:0000256" key="2">
    <source>
        <dbReference type="ARBA" id="ARBA00023015"/>
    </source>
</evidence>
<dbReference type="SUPFAM" id="SSF46785">
    <property type="entry name" value="Winged helix' DNA-binding domain"/>
    <property type="match status" value="1"/>
</dbReference>
<dbReference type="Gene3D" id="1.10.10.10">
    <property type="entry name" value="Winged helix-like DNA-binding domain superfamily/Winged helix DNA-binding domain"/>
    <property type="match status" value="1"/>
</dbReference>
<evidence type="ECO:0000256" key="3">
    <source>
        <dbReference type="ARBA" id="ARBA00023125"/>
    </source>
</evidence>
<keyword evidence="2" id="KW-0805">Transcription regulation</keyword>
<accession>A0ABT6G820</accession>
<sequence length="334" mass="36476">MDIRQLRYFVKIVETGSLSKASKQLFVAQPALSQQISKLEEYVGKPLLIRSSKGVKPNQNGQALYHHARLVLRQFDQAISIAKAENETVQGMVSIGLPATTVAAVGLDLIKRLREKYPGILINVVEAMSGHIAQLIHQNQLDLAVLFNDEHDDELIIEPLMVEELFLFLSEDSKLLPPDQTTVTVAEAAALPLIVPTSSHGLRRRIETEFSKYGLGVNVVAEIDSLALLMNCVHQDIAATIKPRGAIMQEADGGRQWRCLAFSDAHLRRSNFLYSLPPESMTPATNIVAAELKAAVQDLIDNPAIKGFEPFPNQAKLGNDRAANGQAKGSSASA</sequence>
<dbReference type="PANTHER" id="PTHR30293">
    <property type="entry name" value="TRANSCRIPTIONAL REGULATORY PROTEIN NAC-RELATED"/>
    <property type="match status" value="1"/>
</dbReference>